<feature type="compositionally biased region" description="Low complexity" evidence="3">
    <location>
        <begin position="11"/>
        <end position="23"/>
    </location>
</feature>
<evidence type="ECO:0000256" key="4">
    <source>
        <dbReference type="SAM" id="Phobius"/>
    </source>
</evidence>
<comment type="subcellular location">
    <subcellularLocation>
        <location evidence="1">Membrane</location>
    </subcellularLocation>
</comment>
<dbReference type="EnsemblPlants" id="Ma11_t20800.1">
    <property type="protein sequence ID" value="Ma11_p20800.1"/>
    <property type="gene ID" value="Ma11_g20800"/>
</dbReference>
<dbReference type="OMA" id="HIHEAHL"/>
<feature type="compositionally biased region" description="Polar residues" evidence="3">
    <location>
        <begin position="1"/>
        <end position="10"/>
    </location>
</feature>
<feature type="transmembrane region" description="Helical" evidence="4">
    <location>
        <begin position="129"/>
        <end position="149"/>
    </location>
</feature>
<evidence type="ECO:0000256" key="3">
    <source>
        <dbReference type="SAM" id="MobiDB-lite"/>
    </source>
</evidence>
<dbReference type="PANTHER" id="PTHR31234:SF2">
    <property type="entry name" value="OS05G0199100 PROTEIN"/>
    <property type="match status" value="1"/>
</dbReference>
<dbReference type="Gramene" id="Ma11_t20800.1">
    <property type="protein sequence ID" value="Ma11_p20800.1"/>
    <property type="gene ID" value="Ma11_g20800"/>
</dbReference>
<feature type="region of interest" description="Disordered" evidence="3">
    <location>
        <begin position="91"/>
        <end position="119"/>
    </location>
</feature>
<dbReference type="GO" id="GO:0098542">
    <property type="term" value="P:defense response to other organism"/>
    <property type="evidence" value="ECO:0007669"/>
    <property type="project" value="InterPro"/>
</dbReference>
<dbReference type="InterPro" id="IPR044839">
    <property type="entry name" value="NDR1-like"/>
</dbReference>
<dbReference type="EMBL" id="HG996475">
    <property type="protein sequence ID" value="CAG1865198.1"/>
    <property type="molecule type" value="Genomic_DNA"/>
</dbReference>
<dbReference type="GO" id="GO:0016020">
    <property type="term" value="C:membrane"/>
    <property type="evidence" value="ECO:0007669"/>
    <property type="project" value="UniProtKB-SubCell"/>
</dbReference>
<feature type="compositionally biased region" description="Acidic residues" evidence="3">
    <location>
        <begin position="102"/>
        <end position="114"/>
    </location>
</feature>
<evidence type="ECO:0000256" key="1">
    <source>
        <dbReference type="ARBA" id="ARBA00004370"/>
    </source>
</evidence>
<feature type="region of interest" description="Disordered" evidence="3">
    <location>
        <begin position="1"/>
        <end position="55"/>
    </location>
</feature>
<reference evidence="6" key="2">
    <citation type="submission" date="2021-05" db="UniProtKB">
        <authorList>
            <consortium name="EnsemblPlants"/>
        </authorList>
    </citation>
    <scope>IDENTIFICATION</scope>
    <source>
        <strain evidence="6">subsp. malaccensis</strain>
    </source>
</reference>
<evidence type="ECO:0000313" key="6">
    <source>
        <dbReference type="EnsemblPlants" id="Ma11_p20800.1"/>
    </source>
</evidence>
<evidence type="ECO:0000313" key="7">
    <source>
        <dbReference type="Proteomes" id="UP000012960"/>
    </source>
</evidence>
<sequence length="322" mass="34710">MHTKSDSAMTSLAASSPPQSPSLYTMSPTHSHHDADGVSIIGSSPGASPLHPNYHHHRYASSPIQHFRDSSASLKYASSWRKIHNHHQHAHYHHGAASSDCSESDDDDDDDDGDGGVGGGGDPVPVHCYAAWFALGSILLFTLFSLGLWGASKSYKPAVFVKGVVFQSYHLQAGTDVTGVSTKMLSINSTVSIAFRNPATFFSVHTSSTPLVMYYSELKIASGYMEEFNLSRKRGRVVVVAVGGRQMPLYGGGSSLESQAEEGGAPTVVPLELSFTVRSRAHLLGHLVTSEFHRHVRCSLALREERLGEPLDLADDCQYGDG</sequence>
<proteinExistence type="predicted"/>
<dbReference type="AlphaFoldDB" id="A0A804LA26"/>
<evidence type="ECO:0000313" key="5">
    <source>
        <dbReference type="EMBL" id="CAG1865198.1"/>
    </source>
</evidence>
<protein>
    <submittedName>
        <fullName evidence="5">(wild Malaysian banana) hypothetical protein</fullName>
    </submittedName>
</protein>
<keyword evidence="4" id="KW-0812">Transmembrane</keyword>
<name>A0A804LA26_MUSAM</name>
<keyword evidence="7" id="KW-1185">Reference proteome</keyword>
<accession>A0A804LA26</accession>
<dbReference type="Proteomes" id="UP000012960">
    <property type="component" value="Unplaced"/>
</dbReference>
<dbReference type="PANTHER" id="PTHR31234">
    <property type="entry name" value="LATE EMBRYOGENESIS ABUNDANT (LEA) HYDROXYPROLINE-RICH GLYCOPROTEIN FAMILY"/>
    <property type="match status" value="1"/>
</dbReference>
<evidence type="ECO:0000256" key="2">
    <source>
        <dbReference type="ARBA" id="ARBA00023136"/>
    </source>
</evidence>
<gene>
    <name evidence="5" type="ORF">GSMUA_04300.1</name>
</gene>
<keyword evidence="4" id="KW-1133">Transmembrane helix</keyword>
<keyword evidence="2 4" id="KW-0472">Membrane</keyword>
<reference evidence="5" key="1">
    <citation type="submission" date="2021-03" db="EMBL/GenBank/DDBJ databases">
        <authorList>
            <consortium name="Genoscope - CEA"/>
            <person name="William W."/>
        </authorList>
    </citation>
    <scope>NUCLEOTIDE SEQUENCE</scope>
    <source>
        <strain evidence="5">Doubled-haploid Pahang</strain>
    </source>
</reference>
<dbReference type="InParanoid" id="A0A804LA26"/>
<organism evidence="6 7">
    <name type="scientific">Musa acuminata subsp. malaccensis</name>
    <name type="common">Wild banana</name>
    <name type="synonym">Musa malaccensis</name>
    <dbReference type="NCBI Taxonomy" id="214687"/>
    <lineage>
        <taxon>Eukaryota</taxon>
        <taxon>Viridiplantae</taxon>
        <taxon>Streptophyta</taxon>
        <taxon>Embryophyta</taxon>
        <taxon>Tracheophyta</taxon>
        <taxon>Spermatophyta</taxon>
        <taxon>Magnoliopsida</taxon>
        <taxon>Liliopsida</taxon>
        <taxon>Zingiberales</taxon>
        <taxon>Musaceae</taxon>
        <taxon>Musa</taxon>
    </lineage>
</organism>